<dbReference type="Gene3D" id="3.90.79.10">
    <property type="entry name" value="Nucleoside Triphosphate Pyrophosphohydrolase"/>
    <property type="match status" value="1"/>
</dbReference>
<dbReference type="Proteomes" id="UP000641932">
    <property type="component" value="Unassembled WGS sequence"/>
</dbReference>
<evidence type="ECO:0000259" key="3">
    <source>
        <dbReference type="PROSITE" id="PS51462"/>
    </source>
</evidence>
<evidence type="ECO:0000256" key="2">
    <source>
        <dbReference type="ARBA" id="ARBA00022801"/>
    </source>
</evidence>
<dbReference type="InterPro" id="IPR020084">
    <property type="entry name" value="NUDIX_hydrolase_CS"/>
</dbReference>
<dbReference type="InterPro" id="IPR015797">
    <property type="entry name" value="NUDIX_hydrolase-like_dom_sf"/>
</dbReference>
<reference evidence="4" key="1">
    <citation type="journal article" date="2014" name="Int. J. Syst. Evol. Microbiol.">
        <title>Complete genome sequence of Corynebacterium casei LMG S-19264T (=DSM 44701T), isolated from a smear-ripened cheese.</title>
        <authorList>
            <consortium name="US DOE Joint Genome Institute (JGI-PGF)"/>
            <person name="Walter F."/>
            <person name="Albersmeier A."/>
            <person name="Kalinowski J."/>
            <person name="Ruckert C."/>
        </authorList>
    </citation>
    <scope>NUCLEOTIDE SEQUENCE</scope>
    <source>
        <strain evidence="4">CGMCC 4.7201</strain>
    </source>
</reference>
<accession>A0A918DX64</accession>
<keyword evidence="5" id="KW-1185">Reference proteome</keyword>
<dbReference type="InterPro" id="IPR000086">
    <property type="entry name" value="NUDIX_hydrolase_dom"/>
</dbReference>
<evidence type="ECO:0000313" key="4">
    <source>
        <dbReference type="EMBL" id="GGO86783.1"/>
    </source>
</evidence>
<organism evidence="4 5">
    <name type="scientific">Wenjunlia tyrosinilytica</name>
    <dbReference type="NCBI Taxonomy" id="1544741"/>
    <lineage>
        <taxon>Bacteria</taxon>
        <taxon>Bacillati</taxon>
        <taxon>Actinomycetota</taxon>
        <taxon>Actinomycetes</taxon>
        <taxon>Kitasatosporales</taxon>
        <taxon>Streptomycetaceae</taxon>
        <taxon>Wenjunlia</taxon>
    </lineage>
</organism>
<dbReference type="PANTHER" id="PTHR43046:SF14">
    <property type="entry name" value="MUTT_NUDIX FAMILY PROTEIN"/>
    <property type="match status" value="1"/>
</dbReference>
<dbReference type="PROSITE" id="PS00893">
    <property type="entry name" value="NUDIX_BOX"/>
    <property type="match status" value="1"/>
</dbReference>
<dbReference type="RefSeq" id="WP_189131571.1">
    <property type="nucleotide sequence ID" value="NZ_BMMS01000009.1"/>
</dbReference>
<keyword evidence="2" id="KW-0378">Hydrolase</keyword>
<protein>
    <recommendedName>
        <fullName evidence="3">Nudix hydrolase domain-containing protein</fullName>
    </recommendedName>
</protein>
<name>A0A918DX64_9ACTN</name>
<comment type="cofactor">
    <cofactor evidence="1">
        <name>Mg(2+)</name>
        <dbReference type="ChEBI" id="CHEBI:18420"/>
    </cofactor>
</comment>
<comment type="caution">
    <text evidence="4">The sequence shown here is derived from an EMBL/GenBank/DDBJ whole genome shotgun (WGS) entry which is preliminary data.</text>
</comment>
<dbReference type="AlphaFoldDB" id="A0A918DX64"/>
<evidence type="ECO:0000256" key="1">
    <source>
        <dbReference type="ARBA" id="ARBA00001946"/>
    </source>
</evidence>
<dbReference type="EMBL" id="BMMS01000009">
    <property type="protein sequence ID" value="GGO86783.1"/>
    <property type="molecule type" value="Genomic_DNA"/>
</dbReference>
<gene>
    <name evidence="4" type="ORF">GCM10012280_23730</name>
</gene>
<feature type="domain" description="Nudix hydrolase" evidence="3">
    <location>
        <begin position="12"/>
        <end position="140"/>
    </location>
</feature>
<dbReference type="SUPFAM" id="SSF55811">
    <property type="entry name" value="Nudix"/>
    <property type="match status" value="1"/>
</dbReference>
<dbReference type="Pfam" id="PF00293">
    <property type="entry name" value="NUDIX"/>
    <property type="match status" value="1"/>
</dbReference>
<reference evidence="4" key="2">
    <citation type="submission" date="2020-09" db="EMBL/GenBank/DDBJ databases">
        <authorList>
            <person name="Sun Q."/>
            <person name="Zhou Y."/>
        </authorList>
    </citation>
    <scope>NUCLEOTIDE SEQUENCE</scope>
    <source>
        <strain evidence="4">CGMCC 4.7201</strain>
    </source>
</reference>
<sequence length="158" mass="17076">MHSDTATAEKPFTARGAVAVIANRRGELLLHLRDDTDSIAWPAHWSLLGGGADGDESVADAIVRELDEEAGLTVPDLVELFEIHDAHGSGQRITFFAGTWDGDETGLPLSEGVKLQFVAPADLDILTIPPFIRDGINRFLAERPDRPSRTRGRPAAAQ</sequence>
<evidence type="ECO:0000313" key="5">
    <source>
        <dbReference type="Proteomes" id="UP000641932"/>
    </source>
</evidence>
<proteinExistence type="predicted"/>
<dbReference type="GO" id="GO:0016787">
    <property type="term" value="F:hydrolase activity"/>
    <property type="evidence" value="ECO:0007669"/>
    <property type="project" value="UniProtKB-KW"/>
</dbReference>
<dbReference type="PANTHER" id="PTHR43046">
    <property type="entry name" value="GDP-MANNOSE MANNOSYL HYDROLASE"/>
    <property type="match status" value="1"/>
</dbReference>
<dbReference type="PROSITE" id="PS51462">
    <property type="entry name" value="NUDIX"/>
    <property type="match status" value="1"/>
</dbReference>